<evidence type="ECO:0000256" key="4">
    <source>
        <dbReference type="ARBA" id="ARBA00022630"/>
    </source>
</evidence>
<evidence type="ECO:0000256" key="11">
    <source>
        <dbReference type="ARBA" id="ARBA00022833"/>
    </source>
</evidence>
<comment type="catalytic activity">
    <reaction evidence="18">
        <text>5,6-dihydrouridine(47) in tRNA + NADP(+) = uridine(47) in tRNA + NADPH + H(+)</text>
        <dbReference type="Rhea" id="RHEA:53360"/>
        <dbReference type="Rhea" id="RHEA-COMP:13539"/>
        <dbReference type="Rhea" id="RHEA-COMP:13540"/>
        <dbReference type="ChEBI" id="CHEBI:15378"/>
        <dbReference type="ChEBI" id="CHEBI:57783"/>
        <dbReference type="ChEBI" id="CHEBI:58349"/>
        <dbReference type="ChEBI" id="CHEBI:65315"/>
        <dbReference type="ChEBI" id="CHEBI:74443"/>
        <dbReference type="EC" id="1.3.1.89"/>
    </reaction>
    <physiologicalReaction direction="right-to-left" evidence="18">
        <dbReference type="Rhea" id="RHEA:53362"/>
    </physiologicalReaction>
</comment>
<dbReference type="GO" id="GO:0008270">
    <property type="term" value="F:zinc ion binding"/>
    <property type="evidence" value="ECO:0007669"/>
    <property type="project" value="UniProtKB-KW"/>
</dbReference>
<keyword evidence="14 20" id="KW-0520">NAD</keyword>
<dbReference type="PROSITE" id="PS01136">
    <property type="entry name" value="UPF0034"/>
    <property type="match status" value="1"/>
</dbReference>
<evidence type="ECO:0000256" key="9">
    <source>
        <dbReference type="ARBA" id="ARBA00022737"/>
    </source>
</evidence>
<evidence type="ECO:0000256" key="1">
    <source>
        <dbReference type="ARBA" id="ARBA00001917"/>
    </source>
</evidence>
<comment type="function">
    <text evidence="20">Catalyzes the synthesis of dihydrouridine, a modified base found in the D-loop of most tRNAs. Specifically modifies U47 in cytoplasmic tRNAs.</text>
</comment>
<dbReference type="InterPro" id="IPR018517">
    <property type="entry name" value="tRNA_hU_synthase_CS"/>
</dbReference>
<protein>
    <recommendedName>
        <fullName evidence="3 20">tRNA-dihydrouridine(47) synthase [NAD(P)(+)]</fullName>
        <ecNumber evidence="2 20">1.3.1.89</ecNumber>
    </recommendedName>
    <alternativeName>
        <fullName evidence="20">tRNA-dihydrouridine synthase 3</fullName>
    </alternativeName>
</protein>
<dbReference type="PANTHER" id="PTHR45846:SF1">
    <property type="entry name" value="TRNA-DIHYDROURIDINE(47) SYNTHASE [NAD(P)(+)]-LIKE"/>
    <property type="match status" value="1"/>
</dbReference>
<evidence type="ECO:0000256" key="15">
    <source>
        <dbReference type="ARBA" id="ARBA00048266"/>
    </source>
</evidence>
<keyword evidence="10 19" id="KW-0863">Zinc-finger</keyword>
<keyword evidence="7 20" id="KW-0819">tRNA processing</keyword>
<dbReference type="Proteomes" id="UP000789572">
    <property type="component" value="Unassembled WGS sequence"/>
</dbReference>
<evidence type="ECO:0000256" key="19">
    <source>
        <dbReference type="PROSITE-ProRule" id="PRU00723"/>
    </source>
</evidence>
<comment type="catalytic activity">
    <reaction evidence="17">
        <text>a 5,6-dihydrouridine in mRNA + NADP(+) = a uridine in mRNA + NADPH + H(+)</text>
        <dbReference type="Rhea" id="RHEA:69855"/>
        <dbReference type="Rhea" id="RHEA-COMP:14658"/>
        <dbReference type="Rhea" id="RHEA-COMP:17789"/>
        <dbReference type="ChEBI" id="CHEBI:15378"/>
        <dbReference type="ChEBI" id="CHEBI:57783"/>
        <dbReference type="ChEBI" id="CHEBI:58349"/>
        <dbReference type="ChEBI" id="CHEBI:65315"/>
        <dbReference type="ChEBI" id="CHEBI:74443"/>
    </reaction>
    <physiologicalReaction direction="right-to-left" evidence="17">
        <dbReference type="Rhea" id="RHEA:69857"/>
    </physiologicalReaction>
</comment>
<dbReference type="Pfam" id="PF25585">
    <property type="entry name" value="zf-CCCH_DUS3L"/>
    <property type="match status" value="1"/>
</dbReference>
<evidence type="ECO:0000256" key="8">
    <source>
        <dbReference type="ARBA" id="ARBA00022723"/>
    </source>
</evidence>
<comment type="cofactor">
    <cofactor evidence="1 20">
        <name>FMN</name>
        <dbReference type="ChEBI" id="CHEBI:58210"/>
    </cofactor>
</comment>
<comment type="catalytic activity">
    <reaction evidence="16">
        <text>a 5,6-dihydrouridine in mRNA + NAD(+) = a uridine in mRNA + NADH + H(+)</text>
        <dbReference type="Rhea" id="RHEA:69851"/>
        <dbReference type="Rhea" id="RHEA-COMP:14658"/>
        <dbReference type="Rhea" id="RHEA-COMP:17789"/>
        <dbReference type="ChEBI" id="CHEBI:15378"/>
        <dbReference type="ChEBI" id="CHEBI:57540"/>
        <dbReference type="ChEBI" id="CHEBI:57945"/>
        <dbReference type="ChEBI" id="CHEBI:65315"/>
        <dbReference type="ChEBI" id="CHEBI:74443"/>
    </reaction>
    <physiologicalReaction direction="right-to-left" evidence="16">
        <dbReference type="Rhea" id="RHEA:69853"/>
    </physiologicalReaction>
</comment>
<reference evidence="23" key="1">
    <citation type="submission" date="2021-06" db="EMBL/GenBank/DDBJ databases">
        <authorList>
            <person name="Kallberg Y."/>
            <person name="Tangrot J."/>
            <person name="Rosling A."/>
        </authorList>
    </citation>
    <scope>NUCLEOTIDE SEQUENCE</scope>
    <source>
        <strain evidence="23">IA702</strain>
    </source>
</reference>
<dbReference type="InterPro" id="IPR013785">
    <property type="entry name" value="Aldolase_TIM"/>
</dbReference>
<keyword evidence="24" id="KW-1185">Reference proteome</keyword>
<comment type="similarity">
    <text evidence="20">Belongs to the dus family. Dus3 subfamily.</text>
</comment>
<dbReference type="GO" id="GO:0006397">
    <property type="term" value="P:mRNA processing"/>
    <property type="evidence" value="ECO:0007669"/>
    <property type="project" value="UniProtKB-KW"/>
</dbReference>
<keyword evidence="8 19" id="KW-0479">Metal-binding</keyword>
<gene>
    <name evidence="23" type="ORF">POCULU_LOCUS2359</name>
</gene>
<evidence type="ECO:0000256" key="20">
    <source>
        <dbReference type="RuleBase" id="RU291113"/>
    </source>
</evidence>
<evidence type="ECO:0000256" key="18">
    <source>
        <dbReference type="ARBA" id="ARBA00049513"/>
    </source>
</evidence>
<dbReference type="GO" id="GO:0003723">
    <property type="term" value="F:RNA binding"/>
    <property type="evidence" value="ECO:0007669"/>
    <property type="project" value="TreeGrafter"/>
</dbReference>
<dbReference type="GO" id="GO:0050660">
    <property type="term" value="F:flavin adenine dinucleotide binding"/>
    <property type="evidence" value="ECO:0007669"/>
    <property type="project" value="UniProtKB-UniRule"/>
</dbReference>
<keyword evidence="13 20" id="KW-0560">Oxidoreductase</keyword>
<evidence type="ECO:0000256" key="6">
    <source>
        <dbReference type="ARBA" id="ARBA00022664"/>
    </source>
</evidence>
<evidence type="ECO:0000256" key="3">
    <source>
        <dbReference type="ARBA" id="ARBA00022143"/>
    </source>
</evidence>
<evidence type="ECO:0000256" key="14">
    <source>
        <dbReference type="ARBA" id="ARBA00023027"/>
    </source>
</evidence>
<proteinExistence type="inferred from homology"/>
<evidence type="ECO:0000256" key="16">
    <source>
        <dbReference type="ARBA" id="ARBA00048342"/>
    </source>
</evidence>
<organism evidence="23 24">
    <name type="scientific">Paraglomus occultum</name>
    <dbReference type="NCBI Taxonomy" id="144539"/>
    <lineage>
        <taxon>Eukaryota</taxon>
        <taxon>Fungi</taxon>
        <taxon>Fungi incertae sedis</taxon>
        <taxon>Mucoromycota</taxon>
        <taxon>Glomeromycotina</taxon>
        <taxon>Glomeromycetes</taxon>
        <taxon>Paraglomerales</taxon>
        <taxon>Paraglomeraceae</taxon>
        <taxon>Paraglomus</taxon>
    </lineage>
</organism>
<comment type="catalytic activity">
    <reaction evidence="15">
        <text>5,6-dihydrouridine(47) in tRNA + NAD(+) = uridine(47) in tRNA + NADH + H(+)</text>
        <dbReference type="Rhea" id="RHEA:53364"/>
        <dbReference type="Rhea" id="RHEA-COMP:13539"/>
        <dbReference type="Rhea" id="RHEA-COMP:13540"/>
        <dbReference type="ChEBI" id="CHEBI:15378"/>
        <dbReference type="ChEBI" id="CHEBI:57540"/>
        <dbReference type="ChEBI" id="CHEBI:57945"/>
        <dbReference type="ChEBI" id="CHEBI:65315"/>
        <dbReference type="ChEBI" id="CHEBI:74443"/>
        <dbReference type="EC" id="1.3.1.89"/>
    </reaction>
    <physiologicalReaction direction="right-to-left" evidence="15">
        <dbReference type="Rhea" id="RHEA:53366"/>
    </physiologicalReaction>
</comment>
<dbReference type="Gene3D" id="3.20.20.70">
    <property type="entry name" value="Aldolase class I"/>
    <property type="match status" value="1"/>
</dbReference>
<accession>A0A9N8ZIA0</accession>
<evidence type="ECO:0000259" key="22">
    <source>
        <dbReference type="PROSITE" id="PS50103"/>
    </source>
</evidence>
<comment type="caution">
    <text evidence="23">The sequence shown here is derived from an EMBL/GenBank/DDBJ whole genome shotgun (WGS) entry which is preliminary data.</text>
</comment>
<feature type="zinc finger region" description="C3H1-type" evidence="19">
    <location>
        <begin position="127"/>
        <end position="152"/>
    </location>
</feature>
<evidence type="ECO:0000256" key="5">
    <source>
        <dbReference type="ARBA" id="ARBA00022643"/>
    </source>
</evidence>
<evidence type="ECO:0000256" key="2">
    <source>
        <dbReference type="ARBA" id="ARBA00012376"/>
    </source>
</evidence>
<sequence length="571" mass="64620">MESTISGASDTERSTTPELNQLKRAAPSDRKGVAPIKSEYLIKAPQEERLTDETVFGDDAAVEPPKKKTLVTRQRGQAKEHLVKTFSENIRLCLWTAQGEECPNNACRSSHDLAAYMKDKAEDLGDRCVNYETFGKCRYGYKCRYLKAHISSDGKLLVNKELAEKNIVTEINSNIPLDTYKQLRTFKYKFPKSEPYLKEVQQTIDARKEMDEANRKKKKNLLLELFDPSELENNVAGSTDTTLAKSGIPIEAENVSSSLTEASQRAAEAEQFADTPDVPLKPAEKKRISFKNKLYLAPLTTVGNLPFRRICKEFGADITCGEMAMATNILKGQKSEWTLMKRHVSEDIFGVQICGSKVDHVVRCAEVIGNELDVDFVDLNTGCPIDLVFSKGGGSALLREHGKLGKMLVGMQRVLDIPVTIKLRTGIDDKKPTAEKLVPKLEKWGIALASLHGRSRQQRYTKLADWDYISKVSSTIEEYRKTDKINFFGNGDLLSYEDYYQHMNEHNVDGVLVGRGALVKPWLFEEIKTRRNWDISSRERFDILKKYCDYGLEYWGTDSVAGRQYYTQILV</sequence>
<dbReference type="FunFam" id="3.20.20.70:FF:000067">
    <property type="entry name" value="tRNA-dihydrouridine(47) synthase [NAD(P)(+)]"/>
    <property type="match status" value="1"/>
</dbReference>
<feature type="domain" description="C3H1-type" evidence="22">
    <location>
        <begin position="127"/>
        <end position="152"/>
    </location>
</feature>
<dbReference type="GO" id="GO:0102265">
    <property type="term" value="F:tRNA-dihydrouridine47 synthase activity"/>
    <property type="evidence" value="ECO:0007669"/>
    <property type="project" value="UniProtKB-EC"/>
</dbReference>
<evidence type="ECO:0000256" key="21">
    <source>
        <dbReference type="SAM" id="MobiDB-lite"/>
    </source>
</evidence>
<evidence type="ECO:0000256" key="12">
    <source>
        <dbReference type="ARBA" id="ARBA00022857"/>
    </source>
</evidence>
<dbReference type="EC" id="1.3.1.89" evidence="2 20"/>
<dbReference type="EMBL" id="CAJVPJ010000216">
    <property type="protein sequence ID" value="CAG8496710.1"/>
    <property type="molecule type" value="Genomic_DNA"/>
</dbReference>
<evidence type="ECO:0000256" key="13">
    <source>
        <dbReference type="ARBA" id="ARBA00023002"/>
    </source>
</evidence>
<dbReference type="Pfam" id="PF01207">
    <property type="entry name" value="Dus"/>
    <property type="match status" value="1"/>
</dbReference>
<dbReference type="SUPFAM" id="SSF51395">
    <property type="entry name" value="FMN-linked oxidoreductases"/>
    <property type="match status" value="1"/>
</dbReference>
<name>A0A9N8ZIA0_9GLOM</name>
<evidence type="ECO:0000256" key="7">
    <source>
        <dbReference type="ARBA" id="ARBA00022694"/>
    </source>
</evidence>
<dbReference type="PANTHER" id="PTHR45846">
    <property type="entry name" value="TRNA-DIHYDROURIDINE(47) SYNTHASE [NAD(P)(+)]-LIKE"/>
    <property type="match status" value="1"/>
</dbReference>
<keyword evidence="9" id="KW-0677">Repeat</keyword>
<keyword evidence="12 20" id="KW-0521">NADP</keyword>
<evidence type="ECO:0000256" key="17">
    <source>
        <dbReference type="ARBA" id="ARBA00049447"/>
    </source>
</evidence>
<keyword evidence="11 19" id="KW-0862">Zinc</keyword>
<evidence type="ECO:0000313" key="23">
    <source>
        <dbReference type="EMBL" id="CAG8496710.1"/>
    </source>
</evidence>
<dbReference type="InterPro" id="IPR000571">
    <property type="entry name" value="Znf_CCCH"/>
</dbReference>
<keyword evidence="5 20" id="KW-0288">FMN</keyword>
<keyword evidence="6" id="KW-0507">mRNA processing</keyword>
<dbReference type="PROSITE" id="PS50103">
    <property type="entry name" value="ZF_C3H1"/>
    <property type="match status" value="1"/>
</dbReference>
<feature type="region of interest" description="Disordered" evidence="21">
    <location>
        <begin position="1"/>
        <end position="38"/>
    </location>
</feature>
<evidence type="ECO:0000256" key="10">
    <source>
        <dbReference type="ARBA" id="ARBA00022771"/>
    </source>
</evidence>
<dbReference type="InterPro" id="IPR035587">
    <property type="entry name" value="DUS-like_FMN-bd"/>
</dbReference>
<dbReference type="CDD" id="cd02801">
    <property type="entry name" value="DUS_like_FMN"/>
    <property type="match status" value="1"/>
</dbReference>
<evidence type="ECO:0000313" key="24">
    <source>
        <dbReference type="Proteomes" id="UP000789572"/>
    </source>
</evidence>
<dbReference type="OrthoDB" id="259935at2759"/>
<keyword evidence="4 20" id="KW-0285">Flavoprotein</keyword>
<dbReference type="AlphaFoldDB" id="A0A9N8ZIA0"/>